<organism evidence="1 2">
    <name type="scientific">Meloidogyne enterolobii</name>
    <name type="common">Root-knot nematode worm</name>
    <name type="synonym">Meloidogyne mayaguensis</name>
    <dbReference type="NCBI Taxonomy" id="390850"/>
    <lineage>
        <taxon>Eukaryota</taxon>
        <taxon>Metazoa</taxon>
        <taxon>Ecdysozoa</taxon>
        <taxon>Nematoda</taxon>
        <taxon>Chromadorea</taxon>
        <taxon>Rhabditida</taxon>
        <taxon>Tylenchina</taxon>
        <taxon>Tylenchomorpha</taxon>
        <taxon>Tylenchoidea</taxon>
        <taxon>Meloidogynidae</taxon>
        <taxon>Meloidogyninae</taxon>
        <taxon>Meloidogyne</taxon>
    </lineage>
</organism>
<protein>
    <submittedName>
        <fullName evidence="1">Uncharacterized protein</fullName>
    </submittedName>
</protein>
<proteinExistence type="predicted"/>
<dbReference type="Proteomes" id="UP001497535">
    <property type="component" value="Unassembled WGS sequence"/>
</dbReference>
<sequence>MTTDPFKWEEAYTDDICIQSALQEDENGSMENAIRRIISEEKRLRRNEGRPTRIRLGMVFFNFFWGGGGLLTRICSDFYSGFVFFISMGFPLPF</sequence>
<keyword evidence="2" id="KW-1185">Reference proteome</keyword>
<accession>A0ACB1AYK1</accession>
<reference evidence="1" key="1">
    <citation type="submission" date="2023-11" db="EMBL/GenBank/DDBJ databases">
        <authorList>
            <person name="Poullet M."/>
        </authorList>
    </citation>
    <scope>NUCLEOTIDE SEQUENCE</scope>
    <source>
        <strain evidence="1">E1834</strain>
    </source>
</reference>
<name>A0ACB1AYK1_MELEN</name>
<dbReference type="EMBL" id="CAVMJV010000123">
    <property type="protein sequence ID" value="CAK5106939.1"/>
    <property type="molecule type" value="Genomic_DNA"/>
</dbReference>
<evidence type="ECO:0000313" key="2">
    <source>
        <dbReference type="Proteomes" id="UP001497535"/>
    </source>
</evidence>
<gene>
    <name evidence="1" type="ORF">MENTE1834_LOCUS43583</name>
</gene>
<comment type="caution">
    <text evidence="1">The sequence shown here is derived from an EMBL/GenBank/DDBJ whole genome shotgun (WGS) entry which is preliminary data.</text>
</comment>
<evidence type="ECO:0000313" key="1">
    <source>
        <dbReference type="EMBL" id="CAK5106939.1"/>
    </source>
</evidence>